<evidence type="ECO:0000256" key="2">
    <source>
        <dbReference type="SAM" id="SignalP"/>
    </source>
</evidence>
<dbReference type="SMART" id="SM00245">
    <property type="entry name" value="TSPc"/>
    <property type="match status" value="1"/>
</dbReference>
<dbReference type="GO" id="GO:0030288">
    <property type="term" value="C:outer membrane-bounded periplasmic space"/>
    <property type="evidence" value="ECO:0007669"/>
    <property type="project" value="TreeGrafter"/>
</dbReference>
<feature type="transmembrane region" description="Helical" evidence="1">
    <location>
        <begin position="350"/>
        <end position="370"/>
    </location>
</feature>
<feature type="signal peptide" evidence="2">
    <location>
        <begin position="1"/>
        <end position="18"/>
    </location>
</feature>
<dbReference type="SUPFAM" id="SSF52096">
    <property type="entry name" value="ClpP/crotonase"/>
    <property type="match status" value="1"/>
</dbReference>
<dbReference type="GO" id="GO:0006508">
    <property type="term" value="P:proteolysis"/>
    <property type="evidence" value="ECO:0007669"/>
    <property type="project" value="InterPro"/>
</dbReference>
<dbReference type="GO" id="GO:0008236">
    <property type="term" value="F:serine-type peptidase activity"/>
    <property type="evidence" value="ECO:0007669"/>
    <property type="project" value="InterPro"/>
</dbReference>
<gene>
    <name evidence="4" type="ORF">SAMN05421793_14716</name>
</gene>
<evidence type="ECO:0000259" key="3">
    <source>
        <dbReference type="SMART" id="SM00245"/>
    </source>
</evidence>
<dbReference type="InterPro" id="IPR005151">
    <property type="entry name" value="Tail-specific_protease"/>
</dbReference>
<feature type="domain" description="Tail specific protease" evidence="3">
    <location>
        <begin position="236"/>
        <end position="469"/>
    </location>
</feature>
<reference evidence="5" key="1">
    <citation type="submission" date="2016-10" db="EMBL/GenBank/DDBJ databases">
        <authorList>
            <person name="Varghese N."/>
            <person name="Submissions S."/>
        </authorList>
    </citation>
    <scope>NUCLEOTIDE SEQUENCE [LARGE SCALE GENOMIC DNA]</scope>
    <source>
        <strain evidence="5">DSM 19326</strain>
    </source>
</reference>
<dbReference type="PANTHER" id="PTHR32060">
    <property type="entry name" value="TAIL-SPECIFIC PROTEASE"/>
    <property type="match status" value="1"/>
</dbReference>
<sequence length="516" mass="59559">MKSVLFFFLLLFVFSCNSVRQNNLFLEKKIPASELREDVDFTYKKLKRFHPNLYWYISKPQLDKKFDSLKQIITEPLTPNQFYLKLSPAIASIKEGHLQLRPVPRQYSKSEQKELKTKKPLFAMMDYKIIGNRMFVTDNKQNFGNIKPGTEILTINNENISDLTERYRRLFSSDGYNKTFQKYFINLTFFNYYTLENGFLDSAKLLTKLDNKVSEIIIRRQKKTEQELTKEKVQPKVTSFQKIQDYDFDSKSYNRSLKFLSNDSSIAYIKIKTFSATLSKAFYSESFSKIKKAGSAYLILDIRDNLGGSLTEINTLYSYLSDKKFTLIKVPEMTSKTSGMHQNYFRGQTVFSSIFTAMGYPFFLAGNYLMSSKKEQHYYFREFVSRPTRPKTNAFQGKIYVLVNGASFSASSIISAKLKYEKRATIVGEETGGANDGTVSGVNNTVTLPNSKLTLPIGLFLIRPNIQFENKGLGVIPNFYVDPDFANITSSEDKILKWVLDDIDFRKSVNKKMNNP</sequence>
<keyword evidence="2" id="KW-0732">Signal</keyword>
<evidence type="ECO:0000313" key="4">
    <source>
        <dbReference type="EMBL" id="SEH89790.1"/>
    </source>
</evidence>
<keyword evidence="5" id="KW-1185">Reference proteome</keyword>
<dbReference type="STRING" id="420404.SAMN05421793_14716"/>
<dbReference type="PROSITE" id="PS51257">
    <property type="entry name" value="PROKAR_LIPOPROTEIN"/>
    <property type="match status" value="1"/>
</dbReference>
<dbReference type="Pfam" id="PF03572">
    <property type="entry name" value="Peptidase_S41"/>
    <property type="match status" value="1"/>
</dbReference>
<keyword evidence="1" id="KW-0472">Membrane</keyword>
<dbReference type="PANTHER" id="PTHR32060:SF22">
    <property type="entry name" value="CARBOXYL-TERMINAL-PROCESSING PEPTIDASE 3, CHLOROPLASTIC"/>
    <property type="match status" value="1"/>
</dbReference>
<protein>
    <submittedName>
        <fullName evidence="4">Peptidase family S41</fullName>
    </submittedName>
</protein>
<dbReference type="GO" id="GO:0007165">
    <property type="term" value="P:signal transduction"/>
    <property type="evidence" value="ECO:0007669"/>
    <property type="project" value="TreeGrafter"/>
</dbReference>
<dbReference type="Proteomes" id="UP000198555">
    <property type="component" value="Unassembled WGS sequence"/>
</dbReference>
<dbReference type="GO" id="GO:0004175">
    <property type="term" value="F:endopeptidase activity"/>
    <property type="evidence" value="ECO:0007669"/>
    <property type="project" value="TreeGrafter"/>
</dbReference>
<organism evidence="4 5">
    <name type="scientific">Epilithonimonas hominis</name>
    <dbReference type="NCBI Taxonomy" id="420404"/>
    <lineage>
        <taxon>Bacteria</taxon>
        <taxon>Pseudomonadati</taxon>
        <taxon>Bacteroidota</taxon>
        <taxon>Flavobacteriia</taxon>
        <taxon>Flavobacteriales</taxon>
        <taxon>Weeksellaceae</taxon>
        <taxon>Chryseobacterium group</taxon>
        <taxon>Epilithonimonas</taxon>
    </lineage>
</organism>
<proteinExistence type="predicted"/>
<evidence type="ECO:0000313" key="5">
    <source>
        <dbReference type="Proteomes" id="UP000198555"/>
    </source>
</evidence>
<dbReference type="AlphaFoldDB" id="A0A1H6LXH3"/>
<feature type="chain" id="PRO_5011530753" evidence="2">
    <location>
        <begin position="19"/>
        <end position="516"/>
    </location>
</feature>
<accession>A0A1H6LXH3</accession>
<evidence type="ECO:0000256" key="1">
    <source>
        <dbReference type="SAM" id="Phobius"/>
    </source>
</evidence>
<dbReference type="InterPro" id="IPR029045">
    <property type="entry name" value="ClpP/crotonase-like_dom_sf"/>
</dbReference>
<dbReference type="Gene3D" id="3.90.226.10">
    <property type="entry name" value="2-enoyl-CoA Hydratase, Chain A, domain 1"/>
    <property type="match status" value="1"/>
</dbReference>
<keyword evidence="1" id="KW-1133">Transmembrane helix</keyword>
<dbReference type="RefSeq" id="WP_089770834.1">
    <property type="nucleotide sequence ID" value="NZ_FNWX01000047.1"/>
</dbReference>
<name>A0A1H6LXH3_9FLAO</name>
<keyword evidence="1" id="KW-0812">Transmembrane</keyword>
<dbReference type="EMBL" id="FNWX01000047">
    <property type="protein sequence ID" value="SEH89790.1"/>
    <property type="molecule type" value="Genomic_DNA"/>
</dbReference>